<evidence type="ECO:0000256" key="1">
    <source>
        <dbReference type="ARBA" id="ARBA00004613"/>
    </source>
</evidence>
<organism evidence="7 8">
    <name type="scientific">Arachis hypogaea</name>
    <name type="common">Peanut</name>
    <dbReference type="NCBI Taxonomy" id="3818"/>
    <lineage>
        <taxon>Eukaryota</taxon>
        <taxon>Viridiplantae</taxon>
        <taxon>Streptophyta</taxon>
        <taxon>Embryophyta</taxon>
        <taxon>Tracheophyta</taxon>
        <taxon>Spermatophyta</taxon>
        <taxon>Magnoliopsida</taxon>
        <taxon>eudicotyledons</taxon>
        <taxon>Gunneridae</taxon>
        <taxon>Pentapetalae</taxon>
        <taxon>rosids</taxon>
        <taxon>fabids</taxon>
        <taxon>Fabales</taxon>
        <taxon>Fabaceae</taxon>
        <taxon>Papilionoideae</taxon>
        <taxon>50 kb inversion clade</taxon>
        <taxon>dalbergioids sensu lato</taxon>
        <taxon>Dalbergieae</taxon>
        <taxon>Pterocarpus clade</taxon>
        <taxon>Arachis</taxon>
    </lineage>
</organism>
<sequence length="140" mass="15988">MTISSLSLSKVVIMLIVVSFNLNISMSAETVYVTMVNKLNNTQLVIHCHDYNWDSKPQVAPIGQSWAFDFQYNPSSNYLFFCSFAWVEGGIFEVRRFNIYETGRDTDVCQDCVWSISEDGPCRISGDPGTECYEWEPKNV</sequence>
<dbReference type="PANTHER" id="PTHR31232">
    <property type="match status" value="1"/>
</dbReference>
<dbReference type="InterPro" id="IPR008972">
    <property type="entry name" value="Cupredoxin"/>
</dbReference>
<comment type="subcellular location">
    <subcellularLocation>
        <location evidence="1 6">Secreted</location>
    </subcellularLocation>
</comment>
<evidence type="ECO:0000256" key="3">
    <source>
        <dbReference type="ARBA" id="ARBA00022471"/>
    </source>
</evidence>
<keyword evidence="8" id="KW-1185">Reference proteome</keyword>
<keyword evidence="5 6" id="KW-0732">Signal</keyword>
<keyword evidence="3 6" id="KW-0713">Self-incompatibility</keyword>
<dbReference type="EMBL" id="SDMP01000015">
    <property type="protein sequence ID" value="RYR07133.1"/>
    <property type="molecule type" value="Genomic_DNA"/>
</dbReference>
<dbReference type="InterPro" id="IPR010264">
    <property type="entry name" value="Self-incomp_S1"/>
</dbReference>
<proteinExistence type="inferred from homology"/>
<dbReference type="Pfam" id="PF05938">
    <property type="entry name" value="Self-incomp_S1"/>
    <property type="match status" value="1"/>
</dbReference>
<gene>
    <name evidence="7" type="ORF">Ahy_B05g074456</name>
</gene>
<comment type="similarity">
    <text evidence="2 6">Belongs to the plant self-incompatibility (S1) protein family.</text>
</comment>
<evidence type="ECO:0000256" key="2">
    <source>
        <dbReference type="ARBA" id="ARBA00005581"/>
    </source>
</evidence>
<evidence type="ECO:0000313" key="7">
    <source>
        <dbReference type="EMBL" id="RYR07133.1"/>
    </source>
</evidence>
<accession>A0A444YYX1</accession>
<dbReference type="GO" id="GO:0060320">
    <property type="term" value="P:rejection of self pollen"/>
    <property type="evidence" value="ECO:0007669"/>
    <property type="project" value="UniProtKB-KW"/>
</dbReference>
<comment type="caution">
    <text evidence="7">The sequence shown here is derived from an EMBL/GenBank/DDBJ whole genome shotgun (WGS) entry which is preliminary data.</text>
</comment>
<reference evidence="7 8" key="1">
    <citation type="submission" date="2019-01" db="EMBL/GenBank/DDBJ databases">
        <title>Sequencing of cultivated peanut Arachis hypogaea provides insights into genome evolution and oil improvement.</title>
        <authorList>
            <person name="Chen X."/>
        </authorList>
    </citation>
    <scope>NUCLEOTIDE SEQUENCE [LARGE SCALE GENOMIC DNA]</scope>
    <source>
        <strain evidence="8">cv. Fuhuasheng</strain>
        <tissue evidence="7">Leaves</tissue>
    </source>
</reference>
<evidence type="ECO:0000256" key="6">
    <source>
        <dbReference type="RuleBase" id="RU367044"/>
    </source>
</evidence>
<evidence type="ECO:0000256" key="5">
    <source>
        <dbReference type="ARBA" id="ARBA00022729"/>
    </source>
</evidence>
<evidence type="ECO:0000313" key="8">
    <source>
        <dbReference type="Proteomes" id="UP000289738"/>
    </source>
</evidence>
<feature type="signal peptide" evidence="6">
    <location>
        <begin position="1"/>
        <end position="28"/>
    </location>
</feature>
<feature type="chain" id="PRO_5025095092" description="S-protein homolog" evidence="6">
    <location>
        <begin position="29"/>
        <end position="140"/>
    </location>
</feature>
<dbReference type="PANTHER" id="PTHR31232:SF149">
    <property type="entry name" value="S-PROTEIN HOMOLOG"/>
    <property type="match status" value="1"/>
</dbReference>
<protein>
    <recommendedName>
        <fullName evidence="6">S-protein homolog</fullName>
    </recommendedName>
</protein>
<dbReference type="GO" id="GO:0005576">
    <property type="term" value="C:extracellular region"/>
    <property type="evidence" value="ECO:0007669"/>
    <property type="project" value="UniProtKB-SubCell"/>
</dbReference>
<dbReference type="SUPFAM" id="SSF49503">
    <property type="entry name" value="Cupredoxins"/>
    <property type="match status" value="1"/>
</dbReference>
<dbReference type="AlphaFoldDB" id="A0A444YYX1"/>
<dbReference type="Gramene" id="arahy.Tifrunner.gnm2.ann2.Ah15g489600.1">
    <property type="protein sequence ID" value="arahy.Tifrunner.gnm2.ann2.Ah15g489600.1-CDS-1"/>
    <property type="gene ID" value="arahy.Tifrunner.gnm2.ann2.Ah15g489600"/>
</dbReference>
<evidence type="ECO:0000256" key="4">
    <source>
        <dbReference type="ARBA" id="ARBA00022525"/>
    </source>
</evidence>
<name>A0A444YYX1_ARAHY</name>
<dbReference type="Proteomes" id="UP000289738">
    <property type="component" value="Chromosome B05"/>
</dbReference>
<keyword evidence="4 6" id="KW-0964">Secreted</keyword>